<dbReference type="AlphaFoldDB" id="A0AAD9MKI0"/>
<organism evidence="1 3">
    <name type="scientific">Ridgeia piscesae</name>
    <name type="common">Tubeworm</name>
    <dbReference type="NCBI Taxonomy" id="27915"/>
    <lineage>
        <taxon>Eukaryota</taxon>
        <taxon>Metazoa</taxon>
        <taxon>Spiralia</taxon>
        <taxon>Lophotrochozoa</taxon>
        <taxon>Annelida</taxon>
        <taxon>Polychaeta</taxon>
        <taxon>Sedentaria</taxon>
        <taxon>Canalipalpata</taxon>
        <taxon>Sabellida</taxon>
        <taxon>Siboglinidae</taxon>
        <taxon>Ridgeia</taxon>
    </lineage>
</organism>
<proteinExistence type="predicted"/>
<gene>
    <name evidence="2" type="ORF">NP493_467g02016</name>
    <name evidence="1" type="ORF">NP493_8343g00004</name>
</gene>
<evidence type="ECO:0000313" key="1">
    <source>
        <dbReference type="EMBL" id="KAK2138190.1"/>
    </source>
</evidence>
<protein>
    <submittedName>
        <fullName evidence="1">Uncharacterized protein</fullName>
    </submittedName>
</protein>
<evidence type="ECO:0000313" key="2">
    <source>
        <dbReference type="EMBL" id="KAK2179874.1"/>
    </source>
</evidence>
<accession>A0AAD9MKI0</accession>
<sequence length="88" mass="10607">MPLKVEPRRYLWIRSHNVSRLILQLHSRLRSDAAKTHSVVFSYHREIETRTPFCKFHRYDAPPQPRNIFVYRMRACPSFDVSMVQVHV</sequence>
<reference evidence="1" key="1">
    <citation type="journal article" date="2023" name="Mol. Biol. Evol.">
        <title>Third-Generation Sequencing Reveals the Adaptive Role of the Epigenome in Three Deep-Sea Polychaetes.</title>
        <authorList>
            <person name="Perez M."/>
            <person name="Aroh O."/>
            <person name="Sun Y."/>
            <person name="Lan Y."/>
            <person name="Juniper S.K."/>
            <person name="Young C.R."/>
            <person name="Angers B."/>
            <person name="Qian P.Y."/>
        </authorList>
    </citation>
    <scope>NUCLEOTIDE SEQUENCE</scope>
    <source>
        <strain evidence="1">R07B-5</strain>
    </source>
</reference>
<name>A0AAD9MKI0_RIDPI</name>
<dbReference type="Proteomes" id="UP001209878">
    <property type="component" value="Unassembled WGS sequence"/>
</dbReference>
<comment type="caution">
    <text evidence="1">The sequence shown here is derived from an EMBL/GenBank/DDBJ whole genome shotgun (WGS) entry which is preliminary data.</text>
</comment>
<evidence type="ECO:0000313" key="3">
    <source>
        <dbReference type="Proteomes" id="UP001209878"/>
    </source>
</evidence>
<keyword evidence="3" id="KW-1185">Reference proteome</keyword>
<dbReference type="EMBL" id="JAODUO010008335">
    <property type="protein sequence ID" value="KAK2138190.1"/>
    <property type="molecule type" value="Genomic_DNA"/>
</dbReference>
<dbReference type="EMBL" id="JAODUO010000468">
    <property type="protein sequence ID" value="KAK2179874.1"/>
    <property type="molecule type" value="Genomic_DNA"/>
</dbReference>